<keyword evidence="2" id="KW-1185">Reference proteome</keyword>
<dbReference type="Proteomes" id="UP000612282">
    <property type="component" value="Unassembled WGS sequence"/>
</dbReference>
<reference evidence="1 2" key="1">
    <citation type="submission" date="2021-01" db="EMBL/GenBank/DDBJ databases">
        <title>Whole genome shotgun sequence of Actinoplanes couchii NBRC 106145.</title>
        <authorList>
            <person name="Komaki H."/>
            <person name="Tamura T."/>
        </authorList>
    </citation>
    <scope>NUCLEOTIDE SEQUENCE [LARGE SCALE GENOMIC DNA]</scope>
    <source>
        <strain evidence="1 2">NBRC 106145</strain>
    </source>
</reference>
<name>A0ABQ3XCY6_9ACTN</name>
<dbReference type="RefSeq" id="WP_203797966.1">
    <property type="nucleotide sequence ID" value="NZ_BAAAQE010000034.1"/>
</dbReference>
<accession>A0ABQ3XCY6</accession>
<evidence type="ECO:0000313" key="2">
    <source>
        <dbReference type="Proteomes" id="UP000612282"/>
    </source>
</evidence>
<evidence type="ECO:0000313" key="1">
    <source>
        <dbReference type="EMBL" id="GID56361.1"/>
    </source>
</evidence>
<sequence length="617" mass="67642">MEQHAAALSTPRARGRAARWITTLAGLLSTGRTPAGGLPAWITEPVGYQDRFSGRTSKSDRLSETEIDYARRHRLPANRRQIFKHAVDPTRIGVLLDEPHRLRRPEQSALPILAWLLAANDDLPALLLLGEIGPYRHRLDFLPAPVTEPGRFPELVWIDAAGDVTGSVRYHAPQPRVAAMNDTLRIWNLFADRVLEHWLESGVPADREWLARSRDLLAEHADLARKHPPSRRHAGPKANLTVLISALDDVLAGREPRTGLVHTVTTAMVRRRGAPGSPAHRGLRARQAADAARLPRNEALGRIADRMAALPGETGAVDVSDLLGTTPEPMATRVRRAGAVAPDSGLFPSGDALARIAPRIAAEAVAAGYPDPRLRELVTDAYLAFHRQRSRRPELERRIRFDELPWIRAVAGHRTGDATTRTVVARTLSRLGTLTLRDLPDVLVPDPLVRELAVLSREAGLDLPWVLDSRIPAPAATELAAELLAGTLYDRYYQAGYVTAEPWPDEVTNERAQTLTTHNLATLWEAGAELPPAAARRCFDRAARLSRRLGGPNTPRLARDIAIAWRHMIFHLSLDGDPEPFVLELPVGGPLGVAVTGLRAVLAGDHTEPLTSSRLCS</sequence>
<organism evidence="1 2">
    <name type="scientific">Actinoplanes couchii</name>
    <dbReference type="NCBI Taxonomy" id="403638"/>
    <lineage>
        <taxon>Bacteria</taxon>
        <taxon>Bacillati</taxon>
        <taxon>Actinomycetota</taxon>
        <taxon>Actinomycetes</taxon>
        <taxon>Micromonosporales</taxon>
        <taxon>Micromonosporaceae</taxon>
        <taxon>Actinoplanes</taxon>
    </lineage>
</organism>
<gene>
    <name evidence="1" type="ORF">Aco03nite_047650</name>
</gene>
<proteinExistence type="predicted"/>
<dbReference type="EMBL" id="BOMG01000057">
    <property type="protein sequence ID" value="GID56361.1"/>
    <property type="molecule type" value="Genomic_DNA"/>
</dbReference>
<protein>
    <submittedName>
        <fullName evidence="1">Uncharacterized protein</fullName>
    </submittedName>
</protein>
<comment type="caution">
    <text evidence="1">The sequence shown here is derived from an EMBL/GenBank/DDBJ whole genome shotgun (WGS) entry which is preliminary data.</text>
</comment>